<evidence type="ECO:0000313" key="3">
    <source>
        <dbReference type="Proteomes" id="UP000199312"/>
    </source>
</evidence>
<dbReference type="AlphaFoldDB" id="A0A1I6NSJ1"/>
<keyword evidence="3" id="KW-1185">Reference proteome</keyword>
<dbReference type="Proteomes" id="UP000199312">
    <property type="component" value="Unassembled WGS sequence"/>
</dbReference>
<gene>
    <name evidence="2" type="ORF">SAMN04488006_0492</name>
</gene>
<dbReference type="Pfam" id="PF19404">
    <property type="entry name" value="DUF5977"/>
    <property type="match status" value="2"/>
</dbReference>
<accession>A0A1I6NSJ1</accession>
<feature type="domain" description="DUF5977" evidence="1">
    <location>
        <begin position="145"/>
        <end position="209"/>
    </location>
</feature>
<sequence>MYKLNNIALGTYGIIPGKMIGEGIAVKGCFDMPKRIGITQKEWDDENGVEPYVDADELFFGGRTIYFAGIIKGTKSEVETNIELLKATINDFTSVVPFETPYGIFCVKVDKITPTFFRNASTLIIEFREPEVGAVCNIGSSTTTYYSVEYSESAIKNNCESGYHGSEVALTATAGQFTSTLSQYAANQLAINWVRENKQDYANVSGTCILNPTVYYNTRKFGEMIKNDCGSGYFGSTVNYEIAAYKYSSLISQADADAKAQAELDSILTQSYANEQGFCTMSPQFEQTANYISQITIYGSIRTQKFQVGEGVVHGTVYNIMIYNVTVSYTSLLGDTPTSIVNQLINKINNTTEESWSFFNQTPLHGTPGYKPVATIEGSNILVIQLNASNSVTHWIGDKPLWNVQS</sequence>
<evidence type="ECO:0000259" key="1">
    <source>
        <dbReference type="Pfam" id="PF19404"/>
    </source>
</evidence>
<evidence type="ECO:0000313" key="2">
    <source>
        <dbReference type="EMBL" id="SFS30828.1"/>
    </source>
</evidence>
<dbReference type="OrthoDB" id="9814627at2"/>
<proteinExistence type="predicted"/>
<dbReference type="STRING" id="593133.SAMN04488006_0492"/>
<name>A0A1I6NSJ1_9FLAO</name>
<protein>
    <recommendedName>
        <fullName evidence="1">DUF5977 domain-containing protein</fullName>
    </recommendedName>
</protein>
<feature type="domain" description="DUF5977" evidence="1">
    <location>
        <begin position="215"/>
        <end position="280"/>
    </location>
</feature>
<dbReference type="EMBL" id="FOZP01000001">
    <property type="protein sequence ID" value="SFS30828.1"/>
    <property type="molecule type" value="Genomic_DNA"/>
</dbReference>
<organism evidence="2 3">
    <name type="scientific">Lutibacter maritimus</name>
    <dbReference type="NCBI Taxonomy" id="593133"/>
    <lineage>
        <taxon>Bacteria</taxon>
        <taxon>Pseudomonadati</taxon>
        <taxon>Bacteroidota</taxon>
        <taxon>Flavobacteriia</taxon>
        <taxon>Flavobacteriales</taxon>
        <taxon>Flavobacteriaceae</taxon>
        <taxon>Lutibacter</taxon>
    </lineage>
</organism>
<reference evidence="3" key="1">
    <citation type="submission" date="2016-10" db="EMBL/GenBank/DDBJ databases">
        <authorList>
            <person name="Varghese N."/>
            <person name="Submissions S."/>
        </authorList>
    </citation>
    <scope>NUCLEOTIDE SEQUENCE [LARGE SCALE GENOMIC DNA]</scope>
    <source>
        <strain evidence="3">DSM 24450</strain>
    </source>
</reference>
<dbReference type="InterPro" id="IPR046020">
    <property type="entry name" value="DUF5977"/>
</dbReference>
<dbReference type="RefSeq" id="WP_090222204.1">
    <property type="nucleotide sequence ID" value="NZ_FOZP01000001.1"/>
</dbReference>